<gene>
    <name evidence="2" type="ordered locus">Cyan7425_3852</name>
</gene>
<dbReference type="AlphaFoldDB" id="B8HUG7"/>
<organism evidence="2">
    <name type="scientific">Cyanothece sp. (strain PCC 7425 / ATCC 29141)</name>
    <dbReference type="NCBI Taxonomy" id="395961"/>
    <lineage>
        <taxon>Bacteria</taxon>
        <taxon>Bacillati</taxon>
        <taxon>Cyanobacteriota</taxon>
        <taxon>Cyanophyceae</taxon>
        <taxon>Gomontiellales</taxon>
        <taxon>Cyanothecaceae</taxon>
        <taxon>Cyanothece</taxon>
    </lineage>
</organism>
<protein>
    <submittedName>
        <fullName evidence="2">Uncharacterized protein</fullName>
    </submittedName>
</protein>
<evidence type="ECO:0000313" key="2">
    <source>
        <dbReference type="EMBL" id="ACL46169.1"/>
    </source>
</evidence>
<evidence type="ECO:0000256" key="1">
    <source>
        <dbReference type="SAM" id="MobiDB-lite"/>
    </source>
</evidence>
<feature type="region of interest" description="Disordered" evidence="1">
    <location>
        <begin position="319"/>
        <end position="340"/>
    </location>
</feature>
<dbReference type="HOGENOM" id="CLU_584876_0_0_3"/>
<sequence length="528" mass="58836">MWRRVVSPGCFLSLCQLTPSRLGAVTLRRTAPLFSLASVLPLTLLACSPVPPMPKSLASESEQPWGILSPVAQQDENLTPKPIPSSPPQPSLTLTAYNQYRSVIEQTRNLIGDPTSQRLAQQWGLNILDITWEDTGRYKGSAVGPNISDMTIQVQQFNPRSAQYELSLMPVIRHPNFSDKTADIPLDRLYLRVGNEKNRSLQRISLKAYLQNLRSYLHQPNSWRGSGRSLLADRDSHVLVSAQACFLPIPQGDKATFNPVLFNYQSYEQNPAVLTILATREGTSATIIDNKRDAFAAGMTWGQRLFFNKNGERASLTGQRASDFSTPPVQGDNPGPITSSQAEEQGLNLVMLIQVPLKQKPQPRSLAPMPMMAPSAAGLDQLQKQESNVEAAVIGHGPVEGPYTEIDNLAIERDPRFPIRVTVQFYKATSNGVVSDADMEQIASQINRVYADADYVGSLVVEGETGRPTEYDGPKQQPPGWWNDFWQQYEANTGQSRQEALEMLRRLRGETWIPRSEQELQQQLKQLE</sequence>
<feature type="compositionally biased region" description="Polar residues" evidence="1">
    <location>
        <begin position="319"/>
        <end position="328"/>
    </location>
</feature>
<reference evidence="2" key="1">
    <citation type="submission" date="2009-01" db="EMBL/GenBank/DDBJ databases">
        <title>Complete sequence of chromosome Cyanothece sp. PCC 7425.</title>
        <authorList>
            <consortium name="US DOE Joint Genome Institute"/>
            <person name="Lucas S."/>
            <person name="Copeland A."/>
            <person name="Lapidus A."/>
            <person name="Glavina del Rio T."/>
            <person name="Dalin E."/>
            <person name="Tice H."/>
            <person name="Bruce D."/>
            <person name="Goodwin L."/>
            <person name="Pitluck S."/>
            <person name="Sims D."/>
            <person name="Meineke L."/>
            <person name="Brettin T."/>
            <person name="Detter J.C."/>
            <person name="Han C."/>
            <person name="Larimer F."/>
            <person name="Land M."/>
            <person name="Hauser L."/>
            <person name="Kyrpides N."/>
            <person name="Ovchinnikova G."/>
            <person name="Liberton M."/>
            <person name="Stoeckel J."/>
            <person name="Banerjee A."/>
            <person name="Singh A."/>
            <person name="Page L."/>
            <person name="Sato H."/>
            <person name="Zhao L."/>
            <person name="Sherman L."/>
            <person name="Pakrasi H."/>
            <person name="Richardson P."/>
        </authorList>
    </citation>
    <scope>NUCLEOTIDE SEQUENCE</scope>
    <source>
        <strain evidence="2">PCC 7425</strain>
    </source>
</reference>
<proteinExistence type="predicted"/>
<dbReference type="KEGG" id="cyn:Cyan7425_3852"/>
<accession>B8HUG7</accession>
<dbReference type="eggNOG" id="ENOG502Z82X">
    <property type="taxonomic scope" value="Bacteria"/>
</dbReference>
<name>B8HUG7_CYAP4</name>
<dbReference type="EMBL" id="CP001344">
    <property type="protein sequence ID" value="ACL46169.1"/>
    <property type="molecule type" value="Genomic_DNA"/>
</dbReference>